<dbReference type="SUPFAM" id="SSF103473">
    <property type="entry name" value="MFS general substrate transporter"/>
    <property type="match status" value="1"/>
</dbReference>
<dbReference type="GO" id="GO:0022857">
    <property type="term" value="F:transmembrane transporter activity"/>
    <property type="evidence" value="ECO:0007669"/>
    <property type="project" value="InterPro"/>
</dbReference>
<dbReference type="PROSITE" id="PS50850">
    <property type="entry name" value="MFS"/>
    <property type="match status" value="1"/>
</dbReference>
<evidence type="ECO:0000313" key="10">
    <source>
        <dbReference type="EMBL" id="RAV33922.1"/>
    </source>
</evidence>
<proteinExistence type="predicted"/>
<keyword evidence="6 8" id="KW-0472">Membrane</keyword>
<evidence type="ECO:0000256" key="8">
    <source>
        <dbReference type="SAM" id="Phobius"/>
    </source>
</evidence>
<evidence type="ECO:0000256" key="4">
    <source>
        <dbReference type="ARBA" id="ARBA00022692"/>
    </source>
</evidence>
<comment type="subcellular location">
    <subcellularLocation>
        <location evidence="1">Cell membrane</location>
        <topology evidence="1">Multi-pass membrane protein</topology>
    </subcellularLocation>
</comment>
<dbReference type="Gene3D" id="1.20.1250.20">
    <property type="entry name" value="MFS general substrate transporter like domains"/>
    <property type="match status" value="1"/>
</dbReference>
<keyword evidence="4 8" id="KW-0812">Transmembrane</keyword>
<dbReference type="PANTHER" id="PTHR23517:SF2">
    <property type="entry name" value="MULTIDRUG RESISTANCE PROTEIN MDTH"/>
    <property type="match status" value="1"/>
</dbReference>
<dbReference type="InterPro" id="IPR050171">
    <property type="entry name" value="MFS_Transporters"/>
</dbReference>
<dbReference type="Proteomes" id="UP000251047">
    <property type="component" value="Unassembled WGS sequence"/>
</dbReference>
<keyword evidence="3" id="KW-1003">Cell membrane</keyword>
<evidence type="ECO:0000256" key="6">
    <source>
        <dbReference type="ARBA" id="ARBA00023136"/>
    </source>
</evidence>
<keyword evidence="5 8" id="KW-1133">Transmembrane helix</keyword>
<feature type="domain" description="Major facilitator superfamily (MFS) profile" evidence="9">
    <location>
        <begin position="55"/>
        <end position="205"/>
    </location>
</feature>
<evidence type="ECO:0000256" key="3">
    <source>
        <dbReference type="ARBA" id="ARBA00022475"/>
    </source>
</evidence>
<feature type="transmembrane region" description="Helical" evidence="8">
    <location>
        <begin position="144"/>
        <end position="167"/>
    </location>
</feature>
<protein>
    <recommendedName>
        <fullName evidence="9">Major facilitator superfamily (MFS) profile domain-containing protein</fullName>
    </recommendedName>
</protein>
<evidence type="ECO:0000256" key="5">
    <source>
        <dbReference type="ARBA" id="ARBA00022989"/>
    </source>
</evidence>
<evidence type="ECO:0000259" key="9">
    <source>
        <dbReference type="PROSITE" id="PS50850"/>
    </source>
</evidence>
<feature type="region of interest" description="Disordered" evidence="7">
    <location>
        <begin position="1"/>
        <end position="21"/>
    </location>
</feature>
<dbReference type="InterPro" id="IPR036259">
    <property type="entry name" value="MFS_trans_sf"/>
</dbReference>
<evidence type="ECO:0000313" key="11">
    <source>
        <dbReference type="Proteomes" id="UP000251047"/>
    </source>
</evidence>
<feature type="transmembrane region" description="Helical" evidence="8">
    <location>
        <begin position="88"/>
        <end position="109"/>
    </location>
</feature>
<accession>A0A364VB92</accession>
<evidence type="ECO:0000256" key="2">
    <source>
        <dbReference type="ARBA" id="ARBA00022448"/>
    </source>
</evidence>
<evidence type="ECO:0000256" key="7">
    <source>
        <dbReference type="SAM" id="MobiDB-lite"/>
    </source>
</evidence>
<comment type="caution">
    <text evidence="10">The sequence shown here is derived from an EMBL/GenBank/DDBJ whole genome shotgun (WGS) entry which is preliminary data.</text>
</comment>
<dbReference type="InterPro" id="IPR020846">
    <property type="entry name" value="MFS_dom"/>
</dbReference>
<organism evidence="10 11">
    <name type="scientific">Corynebacterium heidelbergense</name>
    <dbReference type="NCBI Taxonomy" id="2055947"/>
    <lineage>
        <taxon>Bacteria</taxon>
        <taxon>Bacillati</taxon>
        <taxon>Actinomycetota</taxon>
        <taxon>Actinomycetes</taxon>
        <taxon>Mycobacteriales</taxon>
        <taxon>Corynebacteriaceae</taxon>
        <taxon>Corynebacterium</taxon>
    </lineage>
</organism>
<dbReference type="GO" id="GO:0005886">
    <property type="term" value="C:plasma membrane"/>
    <property type="evidence" value="ECO:0007669"/>
    <property type="project" value="UniProtKB-SubCell"/>
</dbReference>
<evidence type="ECO:0000256" key="1">
    <source>
        <dbReference type="ARBA" id="ARBA00004651"/>
    </source>
</evidence>
<gene>
    <name evidence="10" type="ORF">CWC39_05850</name>
</gene>
<keyword evidence="2" id="KW-0813">Transport</keyword>
<dbReference type="Pfam" id="PF07690">
    <property type="entry name" value="MFS_1"/>
    <property type="match status" value="1"/>
</dbReference>
<feature type="transmembrane region" description="Helical" evidence="8">
    <location>
        <begin position="60"/>
        <end position="82"/>
    </location>
</feature>
<name>A0A364VB92_9CORY</name>
<sequence>GRGRERWTGANPTCRPGDGPGTLPVHGSSEFRSRSQKHFDGSLGARRLIKRRRPATSPLILAYFVASLTGAMTTVAVSVFAARHGHGAAAVSSILLCNAIANIALVPLTVPILDGWSPRRVALFASVVDLASLALILILPSFPVLLVCTVIGSITAGIMCPSIYHLVSLIGPDSGEHAEAKGYVRLDTARLLGGLIGPGIGGVLF</sequence>
<dbReference type="InterPro" id="IPR011701">
    <property type="entry name" value="MFS"/>
</dbReference>
<dbReference type="EMBL" id="PHQP01000037">
    <property type="protein sequence ID" value="RAV33922.1"/>
    <property type="molecule type" value="Genomic_DNA"/>
</dbReference>
<feature type="non-terminal residue" evidence="10">
    <location>
        <position position="1"/>
    </location>
</feature>
<dbReference type="AlphaFoldDB" id="A0A364VB92"/>
<reference evidence="10 11" key="1">
    <citation type="journal article" date="2018" name="Syst. Appl. Microbiol.">
        <title>Corynebacterium heidelbergense sp. nov., isolated from the preen glands of Egyptian geese (Alopochen aegyptiacus).</title>
        <authorList>
            <person name="Braun M.S."/>
            <person name="Wang E."/>
            <person name="Zimmermann S."/>
            <person name="Wink M."/>
        </authorList>
    </citation>
    <scope>NUCLEOTIDE SEQUENCE [LARGE SCALE GENOMIC DNA]</scope>
    <source>
        <strain evidence="10 11">DSM 104638</strain>
    </source>
</reference>
<dbReference type="PANTHER" id="PTHR23517">
    <property type="entry name" value="RESISTANCE PROTEIN MDTM, PUTATIVE-RELATED-RELATED"/>
    <property type="match status" value="1"/>
</dbReference>